<organism evidence="2 3">
    <name type="scientific">Streptomyces roseirectus</name>
    <dbReference type="NCBI Taxonomy" id="2768066"/>
    <lineage>
        <taxon>Bacteria</taxon>
        <taxon>Bacillati</taxon>
        <taxon>Actinomycetota</taxon>
        <taxon>Actinomycetes</taxon>
        <taxon>Kitasatosporales</taxon>
        <taxon>Streptomycetaceae</taxon>
        <taxon>Streptomyces</taxon>
    </lineage>
</organism>
<dbReference type="EMBL" id="CP060828">
    <property type="protein sequence ID" value="QNP72269.1"/>
    <property type="molecule type" value="Genomic_DNA"/>
</dbReference>
<dbReference type="AlphaFoldDB" id="A0A7H0IHK3"/>
<dbReference type="KEGG" id="sroi:IAG44_24525"/>
<evidence type="ECO:0000313" key="2">
    <source>
        <dbReference type="EMBL" id="QNP72269.1"/>
    </source>
</evidence>
<evidence type="ECO:0000313" key="3">
    <source>
        <dbReference type="Proteomes" id="UP000516052"/>
    </source>
</evidence>
<gene>
    <name evidence="2" type="ORF">IAG44_24525</name>
</gene>
<sequence length="147" mass="15086">MKTRGKRAASVVASALALAGGLVLAGPASPANAAPTVNFRSYTFTDGSGRIDVFNNGDYAGTAMWAADPGSLDSSTGDTLIASDQLADGYGIEAHLSDGRIATTRGQSAPYTDRTTGDLDEGATRTMYVCLVQGSFSDCSSRINVHA</sequence>
<proteinExistence type="predicted"/>
<protein>
    <submittedName>
        <fullName evidence="2">Uncharacterized protein</fullName>
    </submittedName>
</protein>
<dbReference type="Proteomes" id="UP000516052">
    <property type="component" value="Chromosome"/>
</dbReference>
<keyword evidence="1" id="KW-0732">Signal</keyword>
<evidence type="ECO:0000256" key="1">
    <source>
        <dbReference type="SAM" id="SignalP"/>
    </source>
</evidence>
<feature type="signal peptide" evidence="1">
    <location>
        <begin position="1"/>
        <end position="33"/>
    </location>
</feature>
<feature type="chain" id="PRO_5028952657" evidence="1">
    <location>
        <begin position="34"/>
        <end position="147"/>
    </location>
</feature>
<keyword evidence="3" id="KW-1185">Reference proteome</keyword>
<dbReference type="RefSeq" id="WP_187749226.1">
    <property type="nucleotide sequence ID" value="NZ_CP060828.1"/>
</dbReference>
<name>A0A7H0IHK3_9ACTN</name>
<accession>A0A7H0IHK3</accession>
<reference evidence="2 3" key="1">
    <citation type="submission" date="2020-08" db="EMBL/GenBank/DDBJ databases">
        <title>A novel species.</title>
        <authorList>
            <person name="Gao J."/>
        </authorList>
    </citation>
    <scope>NUCLEOTIDE SEQUENCE [LARGE SCALE GENOMIC DNA]</scope>
    <source>
        <strain evidence="2 3">CRXT-G-22</strain>
    </source>
</reference>